<dbReference type="Proteomes" id="UP001056500">
    <property type="component" value="Chromosome"/>
</dbReference>
<proteinExistence type="predicted"/>
<name>A0ABY4W8U5_9BACL</name>
<sequence length="395" mass="42758">MLRLEFGVVKKIVKQNQSMQVVEVLIPGSGLIEQAISYAREQYQEGDVLLLNTTAVRLQLGTGGYHIVVGKCGGTSGADVYPSVWGHAVKMRYSPWQIAVDAVEEQQSPYHALFLDEEASLSGTPVVIGELHSMLPAVAAAIKHAAPHLQVVYVMPDAASLPLGLSHQVDHLQKKGIVNNTITTGHAWGGEWESITIHTGLLAARLVAKADIILCILGPGVAGTGTPFGFSGMELAEVIHATSLLGGTPFFIPRISFSDPRERHLGVSHHTVTLLKRFTLRPVLLPLPIWNDERDIHISAQLKGIDQQTAHLLLPQPAPIETELEVLERKYSLHFSTMGRNWRQDPSPFQAAVLAGRLAAQCIAFLKEKSNDGQACFSAPDILAALGLFLTRSGA</sequence>
<organism evidence="1 2">
    <name type="scientific">Brevibacillus ruminantium</name>
    <dbReference type="NCBI Taxonomy" id="2950604"/>
    <lineage>
        <taxon>Bacteria</taxon>
        <taxon>Bacillati</taxon>
        <taxon>Bacillota</taxon>
        <taxon>Bacilli</taxon>
        <taxon>Bacillales</taxon>
        <taxon>Paenibacillaceae</taxon>
        <taxon>Brevibacillus</taxon>
    </lineage>
</organism>
<dbReference type="RefSeq" id="WP_251870687.1">
    <property type="nucleotide sequence ID" value="NZ_CP098755.1"/>
</dbReference>
<dbReference type="InterPro" id="IPR024479">
    <property type="entry name" value="DUF3866"/>
</dbReference>
<evidence type="ECO:0000313" key="1">
    <source>
        <dbReference type="EMBL" id="USG63606.1"/>
    </source>
</evidence>
<keyword evidence="2" id="KW-1185">Reference proteome</keyword>
<evidence type="ECO:0000313" key="2">
    <source>
        <dbReference type="Proteomes" id="UP001056500"/>
    </source>
</evidence>
<gene>
    <name evidence="1" type="ORF">NDK47_15635</name>
</gene>
<protein>
    <submittedName>
        <fullName evidence="1">DUF3866 family protein</fullName>
    </submittedName>
</protein>
<accession>A0ABY4W8U5</accession>
<dbReference type="EMBL" id="CP098755">
    <property type="protein sequence ID" value="USG63606.1"/>
    <property type="molecule type" value="Genomic_DNA"/>
</dbReference>
<dbReference type="Pfam" id="PF12982">
    <property type="entry name" value="DUF3866"/>
    <property type="match status" value="1"/>
</dbReference>
<reference evidence="1" key="1">
    <citation type="submission" date="2022-06" db="EMBL/GenBank/DDBJ databases">
        <title>Genome sequencing of Brevibacillus sp. BB3-R1.</title>
        <authorList>
            <person name="Heo J."/>
            <person name="Lee D."/>
            <person name="Won M."/>
            <person name="Han B.-H."/>
            <person name="Hong S.-B."/>
            <person name="Kwon S.-W."/>
        </authorList>
    </citation>
    <scope>NUCLEOTIDE SEQUENCE</scope>
    <source>
        <strain evidence="1">BB3-R1</strain>
    </source>
</reference>